<reference evidence="8 9" key="1">
    <citation type="submission" date="2018-11" db="EMBL/GenBank/DDBJ databases">
        <authorList>
            <consortium name="Pathogen Informatics"/>
        </authorList>
    </citation>
    <scope>NUCLEOTIDE SEQUENCE [LARGE SCALE GENOMIC DNA]</scope>
</reference>
<evidence type="ECO:0000256" key="3">
    <source>
        <dbReference type="ARBA" id="ARBA00022448"/>
    </source>
</evidence>
<evidence type="ECO:0000256" key="5">
    <source>
        <dbReference type="ARBA" id="ARBA00022927"/>
    </source>
</evidence>
<comment type="subcellular location">
    <subcellularLocation>
        <location evidence="1">Endosome membrane</location>
    </subcellularLocation>
</comment>
<dbReference type="GO" id="GO:0000815">
    <property type="term" value="C:ESCRT III complex"/>
    <property type="evidence" value="ECO:0007669"/>
    <property type="project" value="TreeGrafter"/>
</dbReference>
<evidence type="ECO:0000256" key="6">
    <source>
        <dbReference type="ARBA" id="ARBA00023136"/>
    </source>
</evidence>
<evidence type="ECO:0000313" key="9">
    <source>
        <dbReference type="Proteomes" id="UP000267096"/>
    </source>
</evidence>
<dbReference type="AlphaFoldDB" id="A0A3P6P4E5"/>
<proteinExistence type="inferred from homology"/>
<keyword evidence="3" id="KW-0813">Transport</keyword>
<dbReference type="GO" id="GO:0005771">
    <property type="term" value="C:multivesicular body"/>
    <property type="evidence" value="ECO:0007669"/>
    <property type="project" value="TreeGrafter"/>
</dbReference>
<protein>
    <submittedName>
        <fullName evidence="8">Uncharacterized protein</fullName>
    </submittedName>
</protein>
<evidence type="ECO:0000256" key="4">
    <source>
        <dbReference type="ARBA" id="ARBA00022753"/>
    </source>
</evidence>
<dbReference type="Gene3D" id="1.10.287.1060">
    <property type="entry name" value="ESAT-6-like"/>
    <property type="match status" value="1"/>
</dbReference>
<dbReference type="EMBL" id="UYRR01011735">
    <property type="protein sequence ID" value="VDK26080.1"/>
    <property type="molecule type" value="Genomic_DNA"/>
</dbReference>
<feature type="non-terminal residue" evidence="8">
    <location>
        <position position="104"/>
    </location>
</feature>
<keyword evidence="5" id="KW-0653">Protein transport</keyword>
<feature type="coiled-coil region" evidence="7">
    <location>
        <begin position="1"/>
        <end position="35"/>
    </location>
</feature>
<organism evidence="8 9">
    <name type="scientific">Anisakis simplex</name>
    <name type="common">Herring worm</name>
    <dbReference type="NCBI Taxonomy" id="6269"/>
    <lineage>
        <taxon>Eukaryota</taxon>
        <taxon>Metazoa</taxon>
        <taxon>Ecdysozoa</taxon>
        <taxon>Nematoda</taxon>
        <taxon>Chromadorea</taxon>
        <taxon>Rhabditida</taxon>
        <taxon>Spirurina</taxon>
        <taxon>Ascaridomorpha</taxon>
        <taxon>Ascaridoidea</taxon>
        <taxon>Anisakidae</taxon>
        <taxon>Anisakis</taxon>
        <taxon>Anisakis simplex complex</taxon>
    </lineage>
</organism>
<sequence length="104" mass="12689">MQQLKTQRDRIRQYMKRNEKQMDRERELAKELIRAGKKDRALLLLKRKRYKESVIERVSKQLDQIDRMVHELEFAEIEKRVIEGLKNGNEALKQMNMNTDQLLY</sequence>
<keyword evidence="7" id="KW-0175">Coiled coil</keyword>
<dbReference type="GO" id="GO:0006900">
    <property type="term" value="P:vesicle budding from membrane"/>
    <property type="evidence" value="ECO:0007669"/>
    <property type="project" value="TreeGrafter"/>
</dbReference>
<dbReference type="Proteomes" id="UP000267096">
    <property type="component" value="Unassembled WGS sequence"/>
</dbReference>
<dbReference type="PANTHER" id="PTHR22761:SF5">
    <property type="entry name" value="CHARGED MULTIVESICULAR BODY PROTEIN 6"/>
    <property type="match status" value="1"/>
</dbReference>
<dbReference type="Pfam" id="PF03357">
    <property type="entry name" value="Snf7"/>
    <property type="match status" value="1"/>
</dbReference>
<keyword evidence="9" id="KW-1185">Reference proteome</keyword>
<dbReference type="GO" id="GO:0032511">
    <property type="term" value="P:late endosome to vacuole transport via multivesicular body sorting pathway"/>
    <property type="evidence" value="ECO:0007669"/>
    <property type="project" value="TreeGrafter"/>
</dbReference>
<evidence type="ECO:0000256" key="7">
    <source>
        <dbReference type="SAM" id="Coils"/>
    </source>
</evidence>
<name>A0A3P6P4E5_ANISI</name>
<comment type="similarity">
    <text evidence="2">Belongs to the SNF7 family.</text>
</comment>
<dbReference type="GO" id="GO:0015031">
    <property type="term" value="P:protein transport"/>
    <property type="evidence" value="ECO:0007669"/>
    <property type="project" value="UniProtKB-KW"/>
</dbReference>
<evidence type="ECO:0000256" key="2">
    <source>
        <dbReference type="ARBA" id="ARBA00006190"/>
    </source>
</evidence>
<dbReference type="PANTHER" id="PTHR22761">
    <property type="entry name" value="CHARGED MULTIVESICULAR BODY PROTEIN"/>
    <property type="match status" value="1"/>
</dbReference>
<keyword evidence="6" id="KW-0472">Membrane</keyword>
<keyword evidence="4" id="KW-0967">Endosome</keyword>
<gene>
    <name evidence="8" type="ORF">ASIM_LOCUS5793</name>
</gene>
<evidence type="ECO:0000256" key="1">
    <source>
        <dbReference type="ARBA" id="ARBA00004608"/>
    </source>
</evidence>
<dbReference type="InterPro" id="IPR005024">
    <property type="entry name" value="Snf7_fam"/>
</dbReference>
<evidence type="ECO:0000313" key="8">
    <source>
        <dbReference type="EMBL" id="VDK26080.1"/>
    </source>
</evidence>
<accession>A0A3P6P4E5</accession>
<dbReference type="OrthoDB" id="441172at2759"/>